<dbReference type="EMBL" id="JBHXCV010000004">
    <property type="protein sequence ID" value="MFD6793306.1"/>
    <property type="molecule type" value="Genomic_DNA"/>
</dbReference>
<accession>A0ABW6G2A6</accession>
<evidence type="ECO:0000313" key="1">
    <source>
        <dbReference type="EMBL" id="MFD6793306.1"/>
    </source>
</evidence>
<dbReference type="Proteomes" id="UP001598673">
    <property type="component" value="Unassembled WGS sequence"/>
</dbReference>
<comment type="caution">
    <text evidence="1">The sequence shown here is derived from an EMBL/GenBank/DDBJ whole genome shotgun (WGS) entry which is preliminary data.</text>
</comment>
<reference evidence="1 2" key="1">
    <citation type="submission" date="2024-09" db="EMBL/GenBank/DDBJ databases">
        <title>The Natural Products Discovery Center: Release of the First 8490 Sequenced Strains for Exploring Actinobacteria Biosynthetic Diversity.</title>
        <authorList>
            <person name="Kalkreuter E."/>
            <person name="Kautsar S.A."/>
            <person name="Yang D."/>
            <person name="Bader C.D."/>
            <person name="Teijaro C.N."/>
            <person name="Fluegel L."/>
            <person name="Davis C.M."/>
            <person name="Simpson J.R."/>
            <person name="Lauterbach L."/>
            <person name="Steele A.D."/>
            <person name="Gui C."/>
            <person name="Meng S."/>
            <person name="Li G."/>
            <person name="Viehrig K."/>
            <person name="Ye F."/>
            <person name="Su P."/>
            <person name="Kiefer A.F."/>
            <person name="Nichols A."/>
            <person name="Cepeda A.J."/>
            <person name="Yan W."/>
            <person name="Fan B."/>
            <person name="Jiang Y."/>
            <person name="Adhikari A."/>
            <person name="Zheng C.-J."/>
            <person name="Schuster L."/>
            <person name="Cowan T.M."/>
            <person name="Smanski M.J."/>
            <person name="Chevrette M.G."/>
            <person name="De Carvalho L.P.S."/>
            <person name="Shen B."/>
        </authorList>
    </citation>
    <scope>NUCLEOTIDE SEQUENCE [LARGE SCALE GENOMIC DNA]</scope>
    <source>
        <strain evidence="1 2">NPDC060353</strain>
    </source>
</reference>
<organism evidence="1 2">
    <name type="scientific">Prauserella salsuginis</name>
    <dbReference type="NCBI Taxonomy" id="387889"/>
    <lineage>
        <taxon>Bacteria</taxon>
        <taxon>Bacillati</taxon>
        <taxon>Actinomycetota</taxon>
        <taxon>Actinomycetes</taxon>
        <taxon>Pseudonocardiales</taxon>
        <taxon>Pseudonocardiaceae</taxon>
        <taxon>Prauserella</taxon>
        <taxon>Prauserella salsuginis group</taxon>
    </lineage>
</organism>
<proteinExistence type="predicted"/>
<dbReference type="RefSeq" id="WP_258937950.1">
    <property type="nucleotide sequence ID" value="NZ_JANBBF010000013.1"/>
</dbReference>
<evidence type="ECO:0000313" key="2">
    <source>
        <dbReference type="Proteomes" id="UP001598673"/>
    </source>
</evidence>
<keyword evidence="2" id="KW-1185">Reference proteome</keyword>
<protein>
    <recommendedName>
        <fullName evidence="3">WXG100 family type VII secretion target</fullName>
    </recommendedName>
</protein>
<evidence type="ECO:0008006" key="3">
    <source>
        <dbReference type="Google" id="ProtNLM"/>
    </source>
</evidence>
<name>A0ABW6G2A6_9PSEU</name>
<sequence length="86" mass="8881">MSSIDEIRAHLAATNEQATAVLGLLAQATQELDTIRGQIAQAAQGSNHPAIAEAGGLYGTGLEQLSQLQPLVSAAQDATATYLHNL</sequence>
<gene>
    <name evidence="1" type="ORF">ACFWGY_08215</name>
</gene>